<dbReference type="AlphaFoldDB" id="A0A0G1ML48"/>
<comment type="caution">
    <text evidence="1">The sequence shown here is derived from an EMBL/GenBank/DDBJ whole genome shotgun (WGS) entry which is preliminary data.</text>
</comment>
<organism evidence="1 2">
    <name type="scientific">Candidatus Azambacteria bacterium GW2011_GWA1_44_9</name>
    <dbReference type="NCBI Taxonomy" id="1618610"/>
    <lineage>
        <taxon>Bacteria</taxon>
        <taxon>Candidatus Azamiibacteriota</taxon>
    </lineage>
</organism>
<evidence type="ECO:0000313" key="2">
    <source>
        <dbReference type="Proteomes" id="UP000034595"/>
    </source>
</evidence>
<evidence type="ECO:0008006" key="3">
    <source>
        <dbReference type="Google" id="ProtNLM"/>
    </source>
</evidence>
<protein>
    <recommendedName>
        <fullName evidence="3">30S ribosomal protein S21</fullName>
    </recommendedName>
</protein>
<evidence type="ECO:0000313" key="1">
    <source>
        <dbReference type="EMBL" id="KKT81532.1"/>
    </source>
</evidence>
<sequence length="83" mass="9657">MSIVTAEVKKNNNESAISLIRRFTKRVQGAGTIRRVRSLRWAQRSPSKYKMKKSALVKISRRKEYELLKKMGKLPEPKGKGRR</sequence>
<reference evidence="1 2" key="1">
    <citation type="journal article" date="2015" name="Nature">
        <title>rRNA introns, odd ribosomes, and small enigmatic genomes across a large radiation of phyla.</title>
        <authorList>
            <person name="Brown C.T."/>
            <person name="Hug L.A."/>
            <person name="Thomas B.C."/>
            <person name="Sharon I."/>
            <person name="Castelle C.J."/>
            <person name="Singh A."/>
            <person name="Wilkins M.J."/>
            <person name="Williams K.H."/>
            <person name="Banfield J.F."/>
        </authorList>
    </citation>
    <scope>NUCLEOTIDE SEQUENCE [LARGE SCALE GENOMIC DNA]</scope>
</reference>
<gene>
    <name evidence="1" type="ORF">UW78_C0008G0007</name>
</gene>
<name>A0A0G1ML48_9BACT</name>
<proteinExistence type="predicted"/>
<dbReference type="Proteomes" id="UP000034595">
    <property type="component" value="Unassembled WGS sequence"/>
</dbReference>
<dbReference type="EMBL" id="LCJQ01000008">
    <property type="protein sequence ID" value="KKT81532.1"/>
    <property type="molecule type" value="Genomic_DNA"/>
</dbReference>
<accession>A0A0G1ML48</accession>